<proteinExistence type="predicted"/>
<dbReference type="EMBL" id="MTYJ01000306">
    <property type="protein sequence ID" value="OWA53175.1"/>
    <property type="molecule type" value="Genomic_DNA"/>
</dbReference>
<gene>
    <name evidence="3" type="ORF">BV898_17609</name>
</gene>
<feature type="region of interest" description="Disordered" evidence="1">
    <location>
        <begin position="84"/>
        <end position="118"/>
    </location>
</feature>
<organism evidence="3 4">
    <name type="scientific">Hypsibius exemplaris</name>
    <name type="common">Freshwater tardigrade</name>
    <dbReference type="NCBI Taxonomy" id="2072580"/>
    <lineage>
        <taxon>Eukaryota</taxon>
        <taxon>Metazoa</taxon>
        <taxon>Ecdysozoa</taxon>
        <taxon>Tardigrada</taxon>
        <taxon>Eutardigrada</taxon>
        <taxon>Parachela</taxon>
        <taxon>Hypsibioidea</taxon>
        <taxon>Hypsibiidae</taxon>
        <taxon>Hypsibius</taxon>
    </lineage>
</organism>
<dbReference type="Proteomes" id="UP000192578">
    <property type="component" value="Unassembled WGS sequence"/>
</dbReference>
<keyword evidence="4" id="KW-1185">Reference proteome</keyword>
<evidence type="ECO:0000313" key="4">
    <source>
        <dbReference type="Proteomes" id="UP000192578"/>
    </source>
</evidence>
<protein>
    <submittedName>
        <fullName evidence="3">Uncharacterized protein</fullName>
    </submittedName>
</protein>
<name>A0A9X6NFF2_HYPEX</name>
<evidence type="ECO:0000313" key="3">
    <source>
        <dbReference type="EMBL" id="OWA53175.1"/>
    </source>
</evidence>
<feature type="compositionally biased region" description="Low complexity" evidence="1">
    <location>
        <begin position="94"/>
        <end position="104"/>
    </location>
</feature>
<evidence type="ECO:0000256" key="2">
    <source>
        <dbReference type="SAM" id="SignalP"/>
    </source>
</evidence>
<accession>A0A9X6NFF2</accession>
<dbReference type="AlphaFoldDB" id="A0A9X6NFF2"/>
<feature type="signal peptide" evidence="2">
    <location>
        <begin position="1"/>
        <end position="23"/>
    </location>
</feature>
<sequence>MRLSVEFPLVLFCVANLALLVKAAPTHLAGNWITLGESSPSHIEIHDFNGETRRHKRSSEATAAATGPAELLKTLQQIKQMIDMFKGAEPADTAPPAQGSGADPAAPPAPADAPPAGGGLDIAKMLQFMQMMQTLQGGAGAGAES</sequence>
<evidence type="ECO:0000256" key="1">
    <source>
        <dbReference type="SAM" id="MobiDB-lite"/>
    </source>
</evidence>
<comment type="caution">
    <text evidence="3">The sequence shown here is derived from an EMBL/GenBank/DDBJ whole genome shotgun (WGS) entry which is preliminary data.</text>
</comment>
<reference evidence="4" key="1">
    <citation type="submission" date="2017-01" db="EMBL/GenBank/DDBJ databases">
        <title>Comparative genomics of anhydrobiosis in the tardigrade Hypsibius dujardini.</title>
        <authorList>
            <person name="Yoshida Y."/>
            <person name="Koutsovoulos G."/>
            <person name="Laetsch D."/>
            <person name="Stevens L."/>
            <person name="Kumar S."/>
            <person name="Horikawa D."/>
            <person name="Ishino K."/>
            <person name="Komine S."/>
            <person name="Tomita M."/>
            <person name="Blaxter M."/>
            <person name="Arakawa K."/>
        </authorList>
    </citation>
    <scope>NUCLEOTIDE SEQUENCE [LARGE SCALE GENOMIC DNA]</scope>
    <source>
        <strain evidence="4">Z151</strain>
    </source>
</reference>
<feature type="chain" id="PRO_5040969104" evidence="2">
    <location>
        <begin position="24"/>
        <end position="145"/>
    </location>
</feature>
<keyword evidence="2" id="KW-0732">Signal</keyword>